<keyword evidence="1" id="KW-0812">Transmembrane</keyword>
<reference evidence="2 3" key="1">
    <citation type="submission" date="2021-12" db="EMBL/GenBank/DDBJ databases">
        <title>Sinirhodobacter sp. WL0062 is a bacterium isolated from seawater.</title>
        <authorList>
            <person name="Wang L."/>
            <person name="He W."/>
            <person name="Zhang D.-F."/>
        </authorList>
    </citation>
    <scope>NUCLEOTIDE SEQUENCE [LARGE SCALE GENOMIC DNA]</scope>
    <source>
        <strain evidence="2 3">WL0062</strain>
    </source>
</reference>
<protein>
    <recommendedName>
        <fullName evidence="4">DUF3619 family protein</fullName>
    </recommendedName>
</protein>
<feature type="transmembrane region" description="Helical" evidence="1">
    <location>
        <begin position="50"/>
        <end position="71"/>
    </location>
</feature>
<dbReference type="EMBL" id="JAJUOS010000006">
    <property type="protein sequence ID" value="MCE5973626.1"/>
    <property type="molecule type" value="Genomic_DNA"/>
</dbReference>
<dbReference type="RefSeq" id="WP_233676615.1">
    <property type="nucleotide sequence ID" value="NZ_JAJUOS010000006.1"/>
</dbReference>
<gene>
    <name evidence="2" type="ORF">LZA78_09055</name>
</gene>
<keyword evidence="1" id="KW-1133">Transmembrane helix</keyword>
<proteinExistence type="predicted"/>
<name>A0ABS8YXZ7_9RHOB</name>
<sequence length="115" mass="12727">MADSKIQNFQSRLARIDQIHSAGGAFEADGSLGRTYFDTHRKKARRAIPWRGFSLLFLAALLIKGSLLASLGEEVYGERVTSLTAGNQFEKIGAWVLKVEPATRLVADVLRPLIR</sequence>
<evidence type="ECO:0000256" key="1">
    <source>
        <dbReference type="SAM" id="Phobius"/>
    </source>
</evidence>
<keyword evidence="3" id="KW-1185">Reference proteome</keyword>
<comment type="caution">
    <text evidence="2">The sequence shown here is derived from an EMBL/GenBank/DDBJ whole genome shotgun (WGS) entry which is preliminary data.</text>
</comment>
<evidence type="ECO:0000313" key="2">
    <source>
        <dbReference type="EMBL" id="MCE5973626.1"/>
    </source>
</evidence>
<accession>A0ABS8YXZ7</accession>
<evidence type="ECO:0008006" key="4">
    <source>
        <dbReference type="Google" id="ProtNLM"/>
    </source>
</evidence>
<keyword evidence="1" id="KW-0472">Membrane</keyword>
<organism evidence="2 3">
    <name type="scientific">Rhodobacter flavimaris</name>
    <dbReference type="NCBI Taxonomy" id="2907145"/>
    <lineage>
        <taxon>Bacteria</taxon>
        <taxon>Pseudomonadati</taxon>
        <taxon>Pseudomonadota</taxon>
        <taxon>Alphaproteobacteria</taxon>
        <taxon>Rhodobacterales</taxon>
        <taxon>Rhodobacter group</taxon>
        <taxon>Rhodobacter</taxon>
    </lineage>
</organism>
<dbReference type="Proteomes" id="UP001521181">
    <property type="component" value="Unassembled WGS sequence"/>
</dbReference>
<evidence type="ECO:0000313" key="3">
    <source>
        <dbReference type="Proteomes" id="UP001521181"/>
    </source>
</evidence>